<reference evidence="7" key="1">
    <citation type="journal article" date="2019" name="Int. J. Syst. Evol. Microbiol.">
        <title>The Global Catalogue of Microorganisms (GCM) 10K type strain sequencing project: providing services to taxonomists for standard genome sequencing and annotation.</title>
        <authorList>
            <consortium name="The Broad Institute Genomics Platform"/>
            <consortium name="The Broad Institute Genome Sequencing Center for Infectious Disease"/>
            <person name="Wu L."/>
            <person name="Ma J."/>
        </authorList>
    </citation>
    <scope>NUCLEOTIDE SEQUENCE [LARGE SCALE GENOMIC DNA]</scope>
    <source>
        <strain evidence="7">CCM 7282</strain>
    </source>
</reference>
<feature type="coiled-coil region" evidence="4">
    <location>
        <begin position="206"/>
        <end position="288"/>
    </location>
</feature>
<dbReference type="EMBL" id="BMCJ01000001">
    <property type="protein sequence ID" value="GGC76523.1"/>
    <property type="molecule type" value="Genomic_DNA"/>
</dbReference>
<evidence type="ECO:0000313" key="7">
    <source>
        <dbReference type="Proteomes" id="UP000619534"/>
    </source>
</evidence>
<dbReference type="GO" id="GO:0005524">
    <property type="term" value="F:ATP binding"/>
    <property type="evidence" value="ECO:0007669"/>
    <property type="project" value="UniProtKB-KW"/>
</dbReference>
<gene>
    <name evidence="6" type="ORF">GCM10007216_03850</name>
</gene>
<organism evidence="6 7">
    <name type="scientific">Thalassobacillus devorans</name>
    <dbReference type="NCBI Taxonomy" id="279813"/>
    <lineage>
        <taxon>Bacteria</taxon>
        <taxon>Bacillati</taxon>
        <taxon>Bacillota</taxon>
        <taxon>Bacilli</taxon>
        <taxon>Bacillales</taxon>
        <taxon>Bacillaceae</taxon>
        <taxon>Thalassobacillus</taxon>
    </lineage>
</organism>
<keyword evidence="4" id="KW-0175">Coiled coil</keyword>
<evidence type="ECO:0000256" key="4">
    <source>
        <dbReference type="SAM" id="Coils"/>
    </source>
</evidence>
<dbReference type="CDD" id="cd00267">
    <property type="entry name" value="ABC_ATPase"/>
    <property type="match status" value="1"/>
</dbReference>
<dbReference type="InterPro" id="IPR027417">
    <property type="entry name" value="P-loop_NTPase"/>
</dbReference>
<dbReference type="PANTHER" id="PTHR32114">
    <property type="entry name" value="ABC TRANSPORTER ABCH.3"/>
    <property type="match status" value="1"/>
</dbReference>
<dbReference type="SUPFAM" id="SSF52540">
    <property type="entry name" value="P-loop containing nucleoside triphosphate hydrolases"/>
    <property type="match status" value="1"/>
</dbReference>
<keyword evidence="7" id="KW-1185">Reference proteome</keyword>
<dbReference type="PANTHER" id="PTHR32114:SF2">
    <property type="entry name" value="ABC TRANSPORTER ABCH.3"/>
    <property type="match status" value="1"/>
</dbReference>
<sequence>MIIKKITLHNFRQYYGTQSMEFNTRGEKNVTVIHGENGSGKTALLNAFNWCLYGETDLPDSNKLTNSHAAESAPDGRKVEMYVEMEFSSKEVDYILKRSSTGTKFGNRLRHDGEQVLLQYYEGGKLKQLSNPSIEINRILPSNLRNYFFFDGERIDNLSKHDDNDEIKEAVKTVMDLEIIERGIRHTEDARRDFQKEWASFADEKTKGLLVEQERLKDRQQDLEQEEQQINQNIKLRTRQIADIDQQLTSVKGISEKQQERKQLEETLADLKESLKQTQTNLRKSVSKHGYLSMSHILAEKVKTMFPENEQEQTHVYPDLTAQLINSILEKGTCICGEKLCEKHKEHLTTLLDQVGPFNQAAMVSNLNAQMDLVLDKRERFVEDIKNSERAEYKLKEDIRDTENKLEEISVELSNRNFENVADLEANRRHYQDQLNDYQKRLGVIEHSIKEVEKEIKEVTKQIDKQQQIEDKAQLAKRRLDTCEKITGVMQKIYSLKEEEVKTDLQEKIQEVYGNFLRKGFKISLSDDFKLNVSNYYDEKVPLSQGERQITSLSFIGAIVDIARKHYHKKSTNVINEGGIYPLVMDSPFGALDSDHRERVAKGIHKLSDQIIVIVSTSQWKGEVEQSLTPYIGNQYLLQYHDPRQNSDEEFEYTEIKRW</sequence>
<dbReference type="Pfam" id="PF13476">
    <property type="entry name" value="AAA_23"/>
    <property type="match status" value="1"/>
</dbReference>
<name>A0ABQ1NGP2_9BACI</name>
<evidence type="ECO:0000256" key="2">
    <source>
        <dbReference type="ARBA" id="ARBA00011322"/>
    </source>
</evidence>
<feature type="domain" description="Rad50/SbcC-type AAA" evidence="5">
    <location>
        <begin position="5"/>
        <end position="271"/>
    </location>
</feature>
<evidence type="ECO:0000259" key="5">
    <source>
        <dbReference type="Pfam" id="PF13476"/>
    </source>
</evidence>
<dbReference type="Gene3D" id="3.40.50.300">
    <property type="entry name" value="P-loop containing nucleotide triphosphate hydrolases"/>
    <property type="match status" value="2"/>
</dbReference>
<dbReference type="InterPro" id="IPR038729">
    <property type="entry name" value="Rad50/SbcC_AAA"/>
</dbReference>
<accession>A0ABQ1NGP2</accession>
<evidence type="ECO:0000256" key="1">
    <source>
        <dbReference type="ARBA" id="ARBA00006930"/>
    </source>
</evidence>
<comment type="caution">
    <text evidence="6">The sequence shown here is derived from an EMBL/GenBank/DDBJ whole genome shotgun (WGS) entry which is preliminary data.</text>
</comment>
<comment type="subunit">
    <text evidence="2">Heterodimer of SbcC and SbcD.</text>
</comment>
<comment type="similarity">
    <text evidence="1">Belongs to the SMC family. SbcC subfamily.</text>
</comment>
<dbReference type="RefSeq" id="WP_062444818.1">
    <property type="nucleotide sequence ID" value="NZ_BMCJ01000001.1"/>
</dbReference>
<evidence type="ECO:0000313" key="6">
    <source>
        <dbReference type="EMBL" id="GGC76523.1"/>
    </source>
</evidence>
<keyword evidence="6" id="KW-0547">Nucleotide-binding</keyword>
<feature type="coiled-coil region" evidence="4">
    <location>
        <begin position="385"/>
        <end position="469"/>
    </location>
</feature>
<protein>
    <recommendedName>
        <fullName evidence="3">Nuclease SbcCD subunit C</fullName>
    </recommendedName>
</protein>
<keyword evidence="6" id="KW-0067">ATP-binding</keyword>
<dbReference type="Proteomes" id="UP000619534">
    <property type="component" value="Unassembled WGS sequence"/>
</dbReference>
<evidence type="ECO:0000256" key="3">
    <source>
        <dbReference type="ARBA" id="ARBA00013368"/>
    </source>
</evidence>
<proteinExistence type="inferred from homology"/>